<keyword evidence="7" id="KW-1133">Transmembrane helix</keyword>
<keyword evidence="5 6" id="KW-0648">Protein biosynthesis</keyword>
<keyword evidence="4 6" id="KW-0694">RNA-binding</keyword>
<comment type="caution">
    <text evidence="9">The sequence shown here is derived from an EMBL/GenBank/DDBJ whole genome shotgun (WGS) entry which is preliminary data.</text>
</comment>
<dbReference type="InterPro" id="IPR023398">
    <property type="entry name" value="TIF_eIF4e-like"/>
</dbReference>
<comment type="similarity">
    <text evidence="1 6">Belongs to the eukaryotic initiation factor 4E family.</text>
</comment>
<name>A0ABD3PGT6_9STRA</name>
<feature type="transmembrane region" description="Helical" evidence="7">
    <location>
        <begin position="67"/>
        <end position="91"/>
    </location>
</feature>
<evidence type="ECO:0000256" key="7">
    <source>
        <dbReference type="SAM" id="Phobius"/>
    </source>
</evidence>
<sequence>MVGIGLRRCNVLLLVLCGDAEGSGGLFSNGVGSALDSPWLGQLGRRLQVVLEAPTERHQGLSIRLSVQFNVFVVAGLLPFAVGNVVLYLAFIGSRAARNEEDQLISVNLRGRFACPSPKTLLSHLAKTLVSISTYTEWVLWEHAGSGGKKDPNAWKDSMKEICSFSTIEDFWRYFNHIPRVSQVFYDGETKKRVGPDNKVIEEYSLFKKGIEPEWGDPRNKPGGEWYWRCHLEGDVLDLFWTNLVLGVIGETIEDPSLGAHINGARVLDKGKHYPIFKIELWIDTKDVNAREKIRVKLMDVITHGLPPNKMAKNSPKFEWKDHS</sequence>
<gene>
    <name evidence="9" type="ORF">HJC23_010667</name>
</gene>
<dbReference type="AlphaFoldDB" id="A0ABD3PGT6"/>
<dbReference type="Pfam" id="PF01652">
    <property type="entry name" value="IF4E"/>
    <property type="match status" value="1"/>
</dbReference>
<dbReference type="PANTHER" id="PTHR11960:SF8">
    <property type="entry name" value="EUKARYOTIC TRANSLATION INITIATION FACTOR 4E1-RELATED"/>
    <property type="match status" value="1"/>
</dbReference>
<keyword evidence="8" id="KW-0732">Signal</keyword>
<keyword evidence="3" id="KW-0810">Translation regulation</keyword>
<keyword evidence="2 6" id="KW-0396">Initiation factor</keyword>
<keyword evidence="7" id="KW-0812">Transmembrane</keyword>
<organism evidence="9 10">
    <name type="scientific">Cyclotella cryptica</name>
    <dbReference type="NCBI Taxonomy" id="29204"/>
    <lineage>
        <taxon>Eukaryota</taxon>
        <taxon>Sar</taxon>
        <taxon>Stramenopiles</taxon>
        <taxon>Ochrophyta</taxon>
        <taxon>Bacillariophyta</taxon>
        <taxon>Coscinodiscophyceae</taxon>
        <taxon>Thalassiosirophycidae</taxon>
        <taxon>Stephanodiscales</taxon>
        <taxon>Stephanodiscaceae</taxon>
        <taxon>Cyclotella</taxon>
    </lineage>
</organism>
<protein>
    <submittedName>
        <fullName evidence="9">Uncharacterized protein</fullName>
    </submittedName>
</protein>
<evidence type="ECO:0000256" key="4">
    <source>
        <dbReference type="ARBA" id="ARBA00022884"/>
    </source>
</evidence>
<evidence type="ECO:0000256" key="3">
    <source>
        <dbReference type="ARBA" id="ARBA00022845"/>
    </source>
</evidence>
<proteinExistence type="inferred from homology"/>
<evidence type="ECO:0000256" key="1">
    <source>
        <dbReference type="ARBA" id="ARBA00009860"/>
    </source>
</evidence>
<reference evidence="9 10" key="1">
    <citation type="journal article" date="2020" name="G3 (Bethesda)">
        <title>Improved Reference Genome for Cyclotella cryptica CCMP332, a Model for Cell Wall Morphogenesis, Salinity Adaptation, and Lipid Production in Diatoms (Bacillariophyta).</title>
        <authorList>
            <person name="Roberts W.R."/>
            <person name="Downey K.M."/>
            <person name="Ruck E.C."/>
            <person name="Traller J.C."/>
            <person name="Alverson A.J."/>
        </authorList>
    </citation>
    <scope>NUCLEOTIDE SEQUENCE [LARGE SCALE GENOMIC DNA]</scope>
    <source>
        <strain evidence="9 10">CCMP332</strain>
    </source>
</reference>
<dbReference type="EMBL" id="JABMIG020000193">
    <property type="protein sequence ID" value="KAL3786501.1"/>
    <property type="molecule type" value="Genomic_DNA"/>
</dbReference>
<dbReference type="Proteomes" id="UP001516023">
    <property type="component" value="Unassembled WGS sequence"/>
</dbReference>
<evidence type="ECO:0000256" key="5">
    <source>
        <dbReference type="ARBA" id="ARBA00022917"/>
    </source>
</evidence>
<dbReference type="GO" id="GO:0006417">
    <property type="term" value="P:regulation of translation"/>
    <property type="evidence" value="ECO:0007669"/>
    <property type="project" value="UniProtKB-KW"/>
</dbReference>
<feature type="signal peptide" evidence="8">
    <location>
        <begin position="1"/>
        <end position="22"/>
    </location>
</feature>
<dbReference type="InterPro" id="IPR001040">
    <property type="entry name" value="TIF_eIF_4E"/>
</dbReference>
<dbReference type="SUPFAM" id="SSF55418">
    <property type="entry name" value="eIF4e-like"/>
    <property type="match status" value="1"/>
</dbReference>
<evidence type="ECO:0000256" key="8">
    <source>
        <dbReference type="SAM" id="SignalP"/>
    </source>
</evidence>
<dbReference type="Gene3D" id="3.30.760.10">
    <property type="entry name" value="RNA Cap, Translation Initiation Factor Eif4e"/>
    <property type="match status" value="1"/>
</dbReference>
<accession>A0ABD3PGT6</accession>
<evidence type="ECO:0000313" key="10">
    <source>
        <dbReference type="Proteomes" id="UP001516023"/>
    </source>
</evidence>
<dbReference type="GO" id="GO:0003723">
    <property type="term" value="F:RNA binding"/>
    <property type="evidence" value="ECO:0007669"/>
    <property type="project" value="UniProtKB-KW"/>
</dbReference>
<feature type="chain" id="PRO_5044780148" evidence="8">
    <location>
        <begin position="23"/>
        <end position="324"/>
    </location>
</feature>
<keyword evidence="7" id="KW-0472">Membrane</keyword>
<keyword evidence="10" id="KW-1185">Reference proteome</keyword>
<evidence type="ECO:0000256" key="6">
    <source>
        <dbReference type="RuleBase" id="RU004374"/>
    </source>
</evidence>
<evidence type="ECO:0000256" key="2">
    <source>
        <dbReference type="ARBA" id="ARBA00022540"/>
    </source>
</evidence>
<dbReference type="GO" id="GO:0003743">
    <property type="term" value="F:translation initiation factor activity"/>
    <property type="evidence" value="ECO:0007669"/>
    <property type="project" value="UniProtKB-KW"/>
</dbReference>
<dbReference type="PANTHER" id="PTHR11960">
    <property type="entry name" value="EUKARYOTIC TRANSLATION INITIATION FACTOR 4E RELATED"/>
    <property type="match status" value="1"/>
</dbReference>
<evidence type="ECO:0000313" key="9">
    <source>
        <dbReference type="EMBL" id="KAL3786501.1"/>
    </source>
</evidence>